<protein>
    <submittedName>
        <fullName evidence="1">Uncharacterized protein</fullName>
    </submittedName>
</protein>
<organism evidence="1 2">
    <name type="scientific">Hygrophoropsis aurantiaca</name>
    <dbReference type="NCBI Taxonomy" id="72124"/>
    <lineage>
        <taxon>Eukaryota</taxon>
        <taxon>Fungi</taxon>
        <taxon>Dikarya</taxon>
        <taxon>Basidiomycota</taxon>
        <taxon>Agaricomycotina</taxon>
        <taxon>Agaricomycetes</taxon>
        <taxon>Agaricomycetidae</taxon>
        <taxon>Boletales</taxon>
        <taxon>Coniophorineae</taxon>
        <taxon>Hygrophoropsidaceae</taxon>
        <taxon>Hygrophoropsis</taxon>
    </lineage>
</organism>
<reference evidence="1" key="1">
    <citation type="journal article" date="2021" name="New Phytol.">
        <title>Evolutionary innovations through gain and loss of genes in the ectomycorrhizal Boletales.</title>
        <authorList>
            <person name="Wu G."/>
            <person name="Miyauchi S."/>
            <person name="Morin E."/>
            <person name="Kuo A."/>
            <person name="Drula E."/>
            <person name="Varga T."/>
            <person name="Kohler A."/>
            <person name="Feng B."/>
            <person name="Cao Y."/>
            <person name="Lipzen A."/>
            <person name="Daum C."/>
            <person name="Hundley H."/>
            <person name="Pangilinan J."/>
            <person name="Johnson J."/>
            <person name="Barry K."/>
            <person name="LaButti K."/>
            <person name="Ng V."/>
            <person name="Ahrendt S."/>
            <person name="Min B."/>
            <person name="Choi I.G."/>
            <person name="Park H."/>
            <person name="Plett J.M."/>
            <person name="Magnuson J."/>
            <person name="Spatafora J.W."/>
            <person name="Nagy L.G."/>
            <person name="Henrissat B."/>
            <person name="Grigoriev I.V."/>
            <person name="Yang Z.L."/>
            <person name="Xu J."/>
            <person name="Martin F.M."/>
        </authorList>
    </citation>
    <scope>NUCLEOTIDE SEQUENCE</scope>
    <source>
        <strain evidence="1">ATCC 28755</strain>
    </source>
</reference>
<comment type="caution">
    <text evidence="1">The sequence shown here is derived from an EMBL/GenBank/DDBJ whole genome shotgun (WGS) entry which is preliminary data.</text>
</comment>
<evidence type="ECO:0000313" key="2">
    <source>
        <dbReference type="Proteomes" id="UP000790377"/>
    </source>
</evidence>
<proteinExistence type="predicted"/>
<accession>A0ACB8AJ57</accession>
<gene>
    <name evidence="1" type="ORF">BJ138DRAFT_1146463</name>
</gene>
<evidence type="ECO:0000313" key="1">
    <source>
        <dbReference type="EMBL" id="KAH7913242.1"/>
    </source>
</evidence>
<dbReference type="Proteomes" id="UP000790377">
    <property type="component" value="Unassembled WGS sequence"/>
</dbReference>
<keyword evidence="2" id="KW-1185">Reference proteome</keyword>
<name>A0ACB8AJ57_9AGAM</name>
<dbReference type="EMBL" id="MU267634">
    <property type="protein sequence ID" value="KAH7913242.1"/>
    <property type="molecule type" value="Genomic_DNA"/>
</dbReference>
<sequence length="295" mass="32439">MTDLVKITQIKATGIPDASMFSNPQFYIQFKVGNDSKKTAVAKLANHQVQWDTAFFFDVEGPVYLKAEIFSHSLLGDTSFRKTNEVTIDNLVTYGATDLIRMSVYDPQSDPHTSAGILEFSIVPYIVNPRIKKRQKAEGRKTSIRFSGFMRFFTRDPVSPRDVKRGRGTDRVSQSAPTSPSYLDIPNHSHGGSSRAGSIRSRKESPANPSFLEIPSHSRSASVNSRKEPHIRIATPDGTLGPESVRRSPTPTTPILKVGGEVFDDLQGTEGGDQAPPTPGRRQKLLDGVLLRGLS</sequence>